<evidence type="ECO:0000313" key="1">
    <source>
        <dbReference type="EMBL" id="ATG55828.1"/>
    </source>
</evidence>
<dbReference type="Gene3D" id="3.20.20.80">
    <property type="entry name" value="Glycosidases"/>
    <property type="match status" value="1"/>
</dbReference>
<evidence type="ECO:0000313" key="2">
    <source>
        <dbReference type="Proteomes" id="UP000217889"/>
    </source>
</evidence>
<keyword evidence="2" id="KW-1185">Reference proteome</keyword>
<gene>
    <name evidence="1" type="ORF">CFK41_14370</name>
</gene>
<proteinExistence type="predicted"/>
<sequence length="540" mass="59572">MMMHHPSTPAPDTATASSPLGRRTVLGAAAVTTAAAAGALSAAPASGEGPVPAGPSGTEVDARDGAVTHRPPADTTTVLRNPLTGWVLYGTGNPADDYWTNYDALVIPGREDTVRVADYAHTLYFRLAWTVLNPEEGVYGWDVHEGLRTMIRGAEERGMRLAFRVVVDSRDKSSDFTPAYVREAGAQGYESVTGSTTVWSPYPDDPIFQAKYETFVRALGERFDDPVEVDFIDGYGLGKWGEGHSMRYLDDANREAVFHWSVDLYSEVFAKVPLAINYHRMIGGPLDWGEPDPGSAALLEYAIDKGYMLRHDAFGMTTYYGQWERDFAAQWIGKLPIMFEGGWVTKSHSFSDDPRGYETVEDVRRGEYDDSIEAHVNTMDFRINETTSWFEDVPELVDDFIAQGGYRLQPVEATLPTSIPRQVPVTLSHTWANLGWGLFPGDLPQWEGKYRVALALLDEADEHRVVQLFVDTSAHPAQWVQGETYEHSFAVTVGGPPRERLAWGIAIIDTTTGNAPGIELAAEGERTADGWLLLGRCSVR</sequence>
<dbReference type="Proteomes" id="UP000217889">
    <property type="component" value="Chromosome"/>
</dbReference>
<dbReference type="PROSITE" id="PS51318">
    <property type="entry name" value="TAT"/>
    <property type="match status" value="1"/>
</dbReference>
<name>A0A291H021_9MICO</name>
<dbReference type="InterPro" id="IPR006311">
    <property type="entry name" value="TAT_signal"/>
</dbReference>
<dbReference type="AlphaFoldDB" id="A0A291H021"/>
<dbReference type="EMBL" id="CP023564">
    <property type="protein sequence ID" value="ATG55828.1"/>
    <property type="molecule type" value="Genomic_DNA"/>
</dbReference>
<accession>A0A291H021</accession>
<dbReference type="KEGG" id="bgg:CFK41_14370"/>
<dbReference type="InterPro" id="IPR017853">
    <property type="entry name" value="GH"/>
</dbReference>
<reference evidence="1 2" key="1">
    <citation type="journal article" date="2014" name="Int. J. Syst. Evol. Microbiol.">
        <title>Brachybacterium ginsengisoli sp. nov., isolated from soil of a ginseng field.</title>
        <authorList>
            <person name="Hoang V.A."/>
            <person name="Kim Y.J."/>
            <person name="Nguyen N.L."/>
            <person name="Yang D.C."/>
        </authorList>
    </citation>
    <scope>NUCLEOTIDE SEQUENCE [LARGE SCALE GENOMIC DNA]</scope>
    <source>
        <strain evidence="1 2">DCY80</strain>
    </source>
</reference>
<dbReference type="SUPFAM" id="SSF51445">
    <property type="entry name" value="(Trans)glycosidases"/>
    <property type="match status" value="1"/>
</dbReference>
<protein>
    <submittedName>
        <fullName evidence="1">DUF4832 domain-containing protein</fullName>
    </submittedName>
</protein>
<organism evidence="1 2">
    <name type="scientific">Brachybacterium ginsengisoli</name>
    <dbReference type="NCBI Taxonomy" id="1331682"/>
    <lineage>
        <taxon>Bacteria</taxon>
        <taxon>Bacillati</taxon>
        <taxon>Actinomycetota</taxon>
        <taxon>Actinomycetes</taxon>
        <taxon>Micrococcales</taxon>
        <taxon>Dermabacteraceae</taxon>
        <taxon>Brachybacterium</taxon>
    </lineage>
</organism>